<organism evidence="2 3">
    <name type="scientific">Chondrus crispus</name>
    <name type="common">Carrageen Irish moss</name>
    <name type="synonym">Polymorpha crispa</name>
    <dbReference type="NCBI Taxonomy" id="2769"/>
    <lineage>
        <taxon>Eukaryota</taxon>
        <taxon>Rhodophyta</taxon>
        <taxon>Florideophyceae</taxon>
        <taxon>Rhodymeniophycidae</taxon>
        <taxon>Gigartinales</taxon>
        <taxon>Gigartinaceae</taxon>
        <taxon>Chondrus</taxon>
    </lineage>
</organism>
<evidence type="ECO:0000313" key="2">
    <source>
        <dbReference type="EMBL" id="CDF37598.1"/>
    </source>
</evidence>
<dbReference type="EMBL" id="HG001851">
    <property type="protein sequence ID" value="CDF37598.1"/>
    <property type="molecule type" value="Genomic_DNA"/>
</dbReference>
<gene>
    <name evidence="2" type="ORF">CHC_T00005814001</name>
</gene>
<dbReference type="Gene3D" id="1.25.10.10">
    <property type="entry name" value="Leucine-rich Repeat Variant"/>
    <property type="match status" value="2"/>
</dbReference>
<reference evidence="3" key="1">
    <citation type="journal article" date="2013" name="Proc. Natl. Acad. Sci. U.S.A.">
        <title>Genome structure and metabolic features in the red seaweed Chondrus crispus shed light on evolution of the Archaeplastida.</title>
        <authorList>
            <person name="Collen J."/>
            <person name="Porcel B."/>
            <person name="Carre W."/>
            <person name="Ball S.G."/>
            <person name="Chaparro C."/>
            <person name="Tonon T."/>
            <person name="Barbeyron T."/>
            <person name="Michel G."/>
            <person name="Noel B."/>
            <person name="Valentin K."/>
            <person name="Elias M."/>
            <person name="Artiguenave F."/>
            <person name="Arun A."/>
            <person name="Aury J.M."/>
            <person name="Barbosa-Neto J.F."/>
            <person name="Bothwell J.H."/>
            <person name="Bouget F.Y."/>
            <person name="Brillet L."/>
            <person name="Cabello-Hurtado F."/>
            <person name="Capella-Gutierrez S."/>
            <person name="Charrier B."/>
            <person name="Cladiere L."/>
            <person name="Cock J.M."/>
            <person name="Coelho S.M."/>
            <person name="Colleoni C."/>
            <person name="Czjzek M."/>
            <person name="Da Silva C."/>
            <person name="Delage L."/>
            <person name="Denoeud F."/>
            <person name="Deschamps P."/>
            <person name="Dittami S.M."/>
            <person name="Gabaldon T."/>
            <person name="Gachon C.M."/>
            <person name="Groisillier A."/>
            <person name="Herve C."/>
            <person name="Jabbari K."/>
            <person name="Katinka M."/>
            <person name="Kloareg B."/>
            <person name="Kowalczyk N."/>
            <person name="Labadie K."/>
            <person name="Leblanc C."/>
            <person name="Lopez P.J."/>
            <person name="McLachlan D.H."/>
            <person name="Meslet-Cladiere L."/>
            <person name="Moustafa A."/>
            <person name="Nehr Z."/>
            <person name="Nyvall Collen P."/>
            <person name="Panaud O."/>
            <person name="Partensky F."/>
            <person name="Poulain J."/>
            <person name="Rensing S.A."/>
            <person name="Rousvoal S."/>
            <person name="Samson G."/>
            <person name="Symeonidi A."/>
            <person name="Weissenbach J."/>
            <person name="Zambounis A."/>
            <person name="Wincker P."/>
            <person name="Boyen C."/>
        </authorList>
    </citation>
    <scope>NUCLEOTIDE SEQUENCE [LARGE SCALE GENOMIC DNA]</scope>
    <source>
        <strain evidence="3">cv. Stackhouse</strain>
    </source>
</reference>
<dbReference type="Proteomes" id="UP000012073">
    <property type="component" value="Unassembled WGS sequence"/>
</dbReference>
<keyword evidence="3" id="KW-1185">Reference proteome</keyword>
<evidence type="ECO:0008006" key="4">
    <source>
        <dbReference type="Google" id="ProtNLM"/>
    </source>
</evidence>
<name>R7QIM7_CHOCR</name>
<dbReference type="InterPro" id="IPR016024">
    <property type="entry name" value="ARM-type_fold"/>
</dbReference>
<dbReference type="Pfam" id="PF03130">
    <property type="entry name" value="HEAT_PBS"/>
    <property type="match status" value="1"/>
</dbReference>
<dbReference type="GeneID" id="17325183"/>
<dbReference type="AlphaFoldDB" id="R7QIM7"/>
<proteinExistence type="predicted"/>
<dbReference type="STRING" id="2769.R7QIM7"/>
<dbReference type="SUPFAM" id="SSF48371">
    <property type="entry name" value="ARM repeat"/>
    <property type="match status" value="1"/>
</dbReference>
<evidence type="ECO:0000256" key="1">
    <source>
        <dbReference type="SAM" id="MobiDB-lite"/>
    </source>
</evidence>
<dbReference type="InterPro" id="IPR011989">
    <property type="entry name" value="ARM-like"/>
</dbReference>
<dbReference type="KEGG" id="ccp:CHC_T00005814001"/>
<dbReference type="RefSeq" id="XP_005717469.1">
    <property type="nucleotide sequence ID" value="XM_005717412.1"/>
</dbReference>
<accession>R7QIM7</accession>
<dbReference type="Gramene" id="CDF37598">
    <property type="protein sequence ID" value="CDF37598"/>
    <property type="gene ID" value="CHC_T00005814001"/>
</dbReference>
<feature type="region of interest" description="Disordered" evidence="1">
    <location>
        <begin position="45"/>
        <end position="84"/>
    </location>
</feature>
<protein>
    <recommendedName>
        <fullName evidence="4">HEAT repeat domain-containing protein</fullName>
    </recommendedName>
</protein>
<evidence type="ECO:0000313" key="3">
    <source>
        <dbReference type="Proteomes" id="UP000012073"/>
    </source>
</evidence>
<sequence length="336" mass="36256">MEKSPSPDGRHKETHLTMMTTCFLSPATLPGLARILGPRCVQNRTAGARHRRCPRTGPSPNQAIRMAGQPPSSPLDVSSEDVSRRNGLPPFAASVQPVSQEMVDQWLRDVVEGDATVRLRAVLGCRNLSPERAAPILTKVFDSGEKELQNRGFAALFLGYKPNARSFQLLTGLVESDREMDEVRANAVAALGYLGDSNAVPLCLSLLRNPDTHWSTRSSSADAIGIIVERNPQIGSLVFDDLLTVLRAAKSTEPALVVACIGALGEVRDPRCVIDIASYLDAADFTVAQCVCEALGKIPSATSEKALAKVVDQKEAHINVLWSAEIALKSVRRSLL</sequence>
<dbReference type="InterPro" id="IPR004155">
    <property type="entry name" value="PBS_lyase_HEAT"/>
</dbReference>
<dbReference type="OrthoDB" id="5800at2759"/>